<feature type="domain" description="DUF7144" evidence="2">
    <location>
        <begin position="24"/>
        <end position="137"/>
    </location>
</feature>
<keyword evidence="4" id="KW-1185">Reference proteome</keyword>
<feature type="transmembrane region" description="Helical" evidence="1">
    <location>
        <begin position="91"/>
        <end position="110"/>
    </location>
</feature>
<dbReference type="STRING" id="587636.SAMN05216199_3715"/>
<keyword evidence="1" id="KW-1133">Transmembrane helix</keyword>
<dbReference type="OrthoDB" id="4482242at2"/>
<gene>
    <name evidence="3" type="ORF">SAMN05216199_3715</name>
</gene>
<evidence type="ECO:0000313" key="3">
    <source>
        <dbReference type="EMBL" id="SES44902.1"/>
    </source>
</evidence>
<dbReference type="EMBL" id="FOHB01000008">
    <property type="protein sequence ID" value="SES44902.1"/>
    <property type="molecule type" value="Genomic_DNA"/>
</dbReference>
<dbReference type="Pfam" id="PF23636">
    <property type="entry name" value="DUF7144"/>
    <property type="match status" value="1"/>
</dbReference>
<sequence>MATTTPGRAAASTREYSAGAVGVTVFAGILMIMTGVFHAIQGIVALVNNNFFVVGKDYVFTFNMTGWGWAHLVLGVVVATAGFFLFQGATWARTVAVIAASLSIIASFLWLPYYPIWSLAVMAFDVFVIWAVTMHGRDILRAGEVPVGK</sequence>
<keyword evidence="1" id="KW-0472">Membrane</keyword>
<accession>A0A1H9XFI8</accession>
<keyword evidence="1" id="KW-0812">Transmembrane</keyword>
<evidence type="ECO:0000313" key="4">
    <source>
        <dbReference type="Proteomes" id="UP000199019"/>
    </source>
</evidence>
<feature type="transmembrane region" description="Helical" evidence="1">
    <location>
        <begin position="67"/>
        <end position="86"/>
    </location>
</feature>
<dbReference type="Proteomes" id="UP000199019">
    <property type="component" value="Unassembled WGS sequence"/>
</dbReference>
<organism evidence="3 4">
    <name type="scientific">Pedococcus cremeus</name>
    <dbReference type="NCBI Taxonomy" id="587636"/>
    <lineage>
        <taxon>Bacteria</taxon>
        <taxon>Bacillati</taxon>
        <taxon>Actinomycetota</taxon>
        <taxon>Actinomycetes</taxon>
        <taxon>Micrococcales</taxon>
        <taxon>Intrasporangiaceae</taxon>
        <taxon>Pedococcus</taxon>
    </lineage>
</organism>
<name>A0A1H9XFI8_9MICO</name>
<proteinExistence type="predicted"/>
<reference evidence="4" key="1">
    <citation type="submission" date="2016-10" db="EMBL/GenBank/DDBJ databases">
        <authorList>
            <person name="Varghese N."/>
            <person name="Submissions S."/>
        </authorList>
    </citation>
    <scope>NUCLEOTIDE SEQUENCE [LARGE SCALE GENOMIC DNA]</scope>
    <source>
        <strain evidence="4">CGMCC 1.6963</strain>
    </source>
</reference>
<evidence type="ECO:0000259" key="2">
    <source>
        <dbReference type="Pfam" id="PF23636"/>
    </source>
</evidence>
<dbReference type="RefSeq" id="WP_091761535.1">
    <property type="nucleotide sequence ID" value="NZ_FOHB01000008.1"/>
</dbReference>
<evidence type="ECO:0000256" key="1">
    <source>
        <dbReference type="SAM" id="Phobius"/>
    </source>
</evidence>
<feature type="transmembrane region" description="Helical" evidence="1">
    <location>
        <begin position="21"/>
        <end position="47"/>
    </location>
</feature>
<protein>
    <recommendedName>
        <fullName evidence="2">DUF7144 domain-containing protein</fullName>
    </recommendedName>
</protein>
<dbReference type="AlphaFoldDB" id="A0A1H9XFI8"/>
<dbReference type="InterPro" id="IPR055568">
    <property type="entry name" value="DUF7144"/>
</dbReference>